<dbReference type="GO" id="GO:0006529">
    <property type="term" value="P:asparagine biosynthetic process"/>
    <property type="evidence" value="ECO:0007669"/>
    <property type="project" value="UniProtKB-KW"/>
</dbReference>
<evidence type="ECO:0000313" key="12">
    <source>
        <dbReference type="EMBL" id="OGZ27133.1"/>
    </source>
</evidence>
<dbReference type="InterPro" id="IPR014729">
    <property type="entry name" value="Rossmann-like_a/b/a_fold"/>
</dbReference>
<keyword evidence="4 9" id="KW-0547">Nucleotide-binding</keyword>
<evidence type="ECO:0000313" key="13">
    <source>
        <dbReference type="Proteomes" id="UP000177740"/>
    </source>
</evidence>
<evidence type="ECO:0000256" key="9">
    <source>
        <dbReference type="PIRSR" id="PIRSR001589-2"/>
    </source>
</evidence>
<sequence length="579" mass="66990">MCGIAGIWDFSGKSVEKNLIESMASSLERRGPDGQGIYLDGSFALGHRRLSVIDLTDRACQPMSSNGIWITYNGEVYNYKEIKNELLSLGHCFRSDSDTEVVLEAYREWGIECLKKFRGMFSMAVWDNGILFLARDRAGVKPLYYYFDGKILVFASELKAIFNPPGFKKEIDFDSLALYLQFGYIKSPRTIFKNTFKVKPGHFLKIKKGEIKEEKYWDISDFYSEKNDGKELEERLKESFRYRLVSDVPVGIFLSGGVDSSTVSALLSSETRLKTFTIGFHNKNYNEAPYAKRVADYLKTDHHEFYCAQKEALETVFLLPEIYDEPFGDSSAIPTYLVSKMARDYVKVALSADGGDELFSGYTYYKKISRIFKLRKPLFLARQFIPSKSIRMEKLKKMLENNDIESFYRIILSYWMEDDLKDILKVPFNREHPSSFISMQDSDFKTYLPDDILAKVDRASMAVGLEAREPFLDQNIIEYAAGMHAKDKNQLKKILYKYVPKKLVDRPKQGFGIPVHEWLKEDLKPILMDYLSPSKLKRGGIFNEASVKRNLDEYLGGKTEAGRKIWVLLSFQMWHERWM</sequence>
<feature type="binding site" evidence="9">
    <location>
        <position position="98"/>
    </location>
    <ligand>
        <name>L-glutamine</name>
        <dbReference type="ChEBI" id="CHEBI:58359"/>
    </ligand>
</feature>
<dbReference type="InterPro" id="IPR051786">
    <property type="entry name" value="ASN_synthetase/amidase"/>
</dbReference>
<dbReference type="PROSITE" id="PS51278">
    <property type="entry name" value="GATASE_TYPE_2"/>
    <property type="match status" value="1"/>
</dbReference>
<dbReference type="Gene3D" id="3.60.20.10">
    <property type="entry name" value="Glutamine Phosphoribosylpyrophosphate, subunit 1, domain 1"/>
    <property type="match status" value="1"/>
</dbReference>
<feature type="active site" description="For GATase activity" evidence="8">
    <location>
        <position position="2"/>
    </location>
</feature>
<dbReference type="GO" id="GO:0004066">
    <property type="term" value="F:asparagine synthase (glutamine-hydrolyzing) activity"/>
    <property type="evidence" value="ECO:0007669"/>
    <property type="project" value="UniProtKB-EC"/>
</dbReference>
<comment type="similarity">
    <text evidence="2">Belongs to the asparagine synthetase family.</text>
</comment>
<feature type="site" description="Important for beta-aspartyl-AMP intermediate formation" evidence="10">
    <location>
        <position position="353"/>
    </location>
</feature>
<dbReference type="EC" id="6.3.5.4" evidence="3"/>
<evidence type="ECO:0000256" key="10">
    <source>
        <dbReference type="PIRSR" id="PIRSR001589-3"/>
    </source>
</evidence>
<protein>
    <recommendedName>
        <fullName evidence="3">asparagine synthase (glutamine-hydrolyzing)</fullName>
        <ecNumber evidence="3">6.3.5.4</ecNumber>
    </recommendedName>
</protein>
<accession>A0A1G2EMX2</accession>
<dbReference type="AlphaFoldDB" id="A0A1G2EMX2"/>
<dbReference type="InterPro" id="IPR001962">
    <property type="entry name" value="Asn_synthase"/>
</dbReference>
<feature type="binding site" evidence="9">
    <location>
        <position position="278"/>
    </location>
    <ligand>
        <name>ATP</name>
        <dbReference type="ChEBI" id="CHEBI:30616"/>
    </ligand>
</feature>
<evidence type="ECO:0000256" key="5">
    <source>
        <dbReference type="ARBA" id="ARBA00022840"/>
    </source>
</evidence>
<comment type="catalytic activity">
    <reaction evidence="7">
        <text>L-aspartate + L-glutamine + ATP + H2O = L-asparagine + L-glutamate + AMP + diphosphate + H(+)</text>
        <dbReference type="Rhea" id="RHEA:12228"/>
        <dbReference type="ChEBI" id="CHEBI:15377"/>
        <dbReference type="ChEBI" id="CHEBI:15378"/>
        <dbReference type="ChEBI" id="CHEBI:29985"/>
        <dbReference type="ChEBI" id="CHEBI:29991"/>
        <dbReference type="ChEBI" id="CHEBI:30616"/>
        <dbReference type="ChEBI" id="CHEBI:33019"/>
        <dbReference type="ChEBI" id="CHEBI:58048"/>
        <dbReference type="ChEBI" id="CHEBI:58359"/>
        <dbReference type="ChEBI" id="CHEBI:456215"/>
        <dbReference type="EC" id="6.3.5.4"/>
    </reaction>
</comment>
<evidence type="ECO:0000256" key="7">
    <source>
        <dbReference type="ARBA" id="ARBA00048741"/>
    </source>
</evidence>
<evidence type="ECO:0000256" key="2">
    <source>
        <dbReference type="ARBA" id="ARBA00005752"/>
    </source>
</evidence>
<dbReference type="Pfam" id="PF13537">
    <property type="entry name" value="GATase_7"/>
    <property type="match status" value="1"/>
</dbReference>
<dbReference type="InterPro" id="IPR017932">
    <property type="entry name" value="GATase_2_dom"/>
</dbReference>
<dbReference type="Pfam" id="PF00733">
    <property type="entry name" value="Asn_synthase"/>
    <property type="match status" value="1"/>
</dbReference>
<proteinExistence type="inferred from homology"/>
<dbReference type="PANTHER" id="PTHR43284">
    <property type="entry name" value="ASPARAGINE SYNTHETASE (GLUTAMINE-HYDROLYZING)"/>
    <property type="match status" value="1"/>
</dbReference>
<dbReference type="Gene3D" id="3.40.50.620">
    <property type="entry name" value="HUPs"/>
    <property type="match status" value="1"/>
</dbReference>
<dbReference type="InterPro" id="IPR029055">
    <property type="entry name" value="Ntn_hydrolases_N"/>
</dbReference>
<dbReference type="InterPro" id="IPR033738">
    <property type="entry name" value="AsnB_N"/>
</dbReference>
<keyword evidence="8" id="KW-0028">Amino-acid biosynthesis</keyword>
<comment type="pathway">
    <text evidence="1">Amino-acid biosynthesis; L-asparagine biosynthesis; L-asparagine from L-aspartate (L-Gln route): step 1/1.</text>
</comment>
<dbReference type="STRING" id="1801677.A2365_00490"/>
<evidence type="ECO:0000256" key="3">
    <source>
        <dbReference type="ARBA" id="ARBA00012737"/>
    </source>
</evidence>
<dbReference type="CDD" id="cd01991">
    <property type="entry name" value="Asn_synthase_B_C"/>
    <property type="match status" value="1"/>
</dbReference>
<dbReference type="PANTHER" id="PTHR43284:SF1">
    <property type="entry name" value="ASPARAGINE SYNTHETASE"/>
    <property type="match status" value="1"/>
</dbReference>
<dbReference type="EMBL" id="MHMM01000010">
    <property type="protein sequence ID" value="OGZ27133.1"/>
    <property type="molecule type" value="Genomic_DNA"/>
</dbReference>
<dbReference type="SUPFAM" id="SSF52402">
    <property type="entry name" value="Adenine nucleotide alpha hydrolases-like"/>
    <property type="match status" value="1"/>
</dbReference>
<dbReference type="CDD" id="cd00712">
    <property type="entry name" value="AsnB"/>
    <property type="match status" value="1"/>
</dbReference>
<feature type="domain" description="Glutamine amidotransferase type-2" evidence="11">
    <location>
        <begin position="2"/>
        <end position="209"/>
    </location>
</feature>
<evidence type="ECO:0000256" key="6">
    <source>
        <dbReference type="ARBA" id="ARBA00022962"/>
    </source>
</evidence>
<dbReference type="GO" id="GO:0005524">
    <property type="term" value="F:ATP binding"/>
    <property type="evidence" value="ECO:0007669"/>
    <property type="project" value="UniProtKB-KW"/>
</dbReference>
<name>A0A1G2EMX2_9BACT</name>
<comment type="caution">
    <text evidence="12">The sequence shown here is derived from an EMBL/GenBank/DDBJ whole genome shotgun (WGS) entry which is preliminary data.</text>
</comment>
<evidence type="ECO:0000256" key="8">
    <source>
        <dbReference type="PIRSR" id="PIRSR001589-1"/>
    </source>
</evidence>
<evidence type="ECO:0000256" key="4">
    <source>
        <dbReference type="ARBA" id="ARBA00022741"/>
    </source>
</evidence>
<dbReference type="SUPFAM" id="SSF56235">
    <property type="entry name" value="N-terminal nucleophile aminohydrolases (Ntn hydrolases)"/>
    <property type="match status" value="1"/>
</dbReference>
<keyword evidence="6 8" id="KW-0315">Glutamine amidotransferase</keyword>
<reference evidence="12 13" key="1">
    <citation type="journal article" date="2016" name="Nat. Commun.">
        <title>Thousands of microbial genomes shed light on interconnected biogeochemical processes in an aquifer system.</title>
        <authorList>
            <person name="Anantharaman K."/>
            <person name="Brown C.T."/>
            <person name="Hug L.A."/>
            <person name="Sharon I."/>
            <person name="Castelle C.J."/>
            <person name="Probst A.J."/>
            <person name="Thomas B.C."/>
            <person name="Singh A."/>
            <person name="Wilkins M.J."/>
            <person name="Karaoz U."/>
            <person name="Brodie E.L."/>
            <person name="Williams K.H."/>
            <person name="Hubbard S.S."/>
            <person name="Banfield J.F."/>
        </authorList>
    </citation>
    <scope>NUCLEOTIDE SEQUENCE [LARGE SCALE GENOMIC DNA]</scope>
</reference>
<dbReference type="GO" id="GO:0005829">
    <property type="term" value="C:cytosol"/>
    <property type="evidence" value="ECO:0007669"/>
    <property type="project" value="TreeGrafter"/>
</dbReference>
<dbReference type="PIRSF" id="PIRSF001589">
    <property type="entry name" value="Asn_synthetase_glu-h"/>
    <property type="match status" value="1"/>
</dbReference>
<evidence type="ECO:0000259" key="11">
    <source>
        <dbReference type="PROSITE" id="PS51278"/>
    </source>
</evidence>
<organism evidence="12 13">
    <name type="scientific">Candidatus Nealsonbacteria bacterium RIFOXYB1_FULL_40_15</name>
    <dbReference type="NCBI Taxonomy" id="1801677"/>
    <lineage>
        <taxon>Bacteria</taxon>
        <taxon>Candidatus Nealsoniibacteriota</taxon>
    </lineage>
</organism>
<keyword evidence="8" id="KW-0061">Asparagine biosynthesis</keyword>
<dbReference type="Proteomes" id="UP000177740">
    <property type="component" value="Unassembled WGS sequence"/>
</dbReference>
<dbReference type="InterPro" id="IPR006426">
    <property type="entry name" value="Asn_synth_AEB"/>
</dbReference>
<dbReference type="NCBIfam" id="TIGR01536">
    <property type="entry name" value="asn_synth_AEB"/>
    <property type="match status" value="1"/>
</dbReference>
<evidence type="ECO:0000256" key="1">
    <source>
        <dbReference type="ARBA" id="ARBA00005187"/>
    </source>
</evidence>
<gene>
    <name evidence="12" type="ORF">A2365_00490</name>
</gene>
<keyword evidence="5 9" id="KW-0067">ATP-binding</keyword>